<dbReference type="EMBL" id="CAUYUJ010015338">
    <property type="protein sequence ID" value="CAK0852753.1"/>
    <property type="molecule type" value="Genomic_DNA"/>
</dbReference>
<dbReference type="Proteomes" id="UP001189429">
    <property type="component" value="Unassembled WGS sequence"/>
</dbReference>
<feature type="transmembrane region" description="Helical" evidence="1">
    <location>
        <begin position="166"/>
        <end position="190"/>
    </location>
</feature>
<keyword evidence="1" id="KW-0472">Membrane</keyword>
<keyword evidence="1" id="KW-1133">Transmembrane helix</keyword>
<keyword evidence="1" id="KW-0812">Transmembrane</keyword>
<accession>A0ABN9U1T1</accession>
<evidence type="ECO:0000313" key="3">
    <source>
        <dbReference type="Proteomes" id="UP001189429"/>
    </source>
</evidence>
<evidence type="ECO:0000313" key="2">
    <source>
        <dbReference type="EMBL" id="CAK0852753.1"/>
    </source>
</evidence>
<evidence type="ECO:0000256" key="1">
    <source>
        <dbReference type="SAM" id="Phobius"/>
    </source>
</evidence>
<organism evidence="2 3">
    <name type="scientific">Prorocentrum cordatum</name>
    <dbReference type="NCBI Taxonomy" id="2364126"/>
    <lineage>
        <taxon>Eukaryota</taxon>
        <taxon>Sar</taxon>
        <taxon>Alveolata</taxon>
        <taxon>Dinophyceae</taxon>
        <taxon>Prorocentrales</taxon>
        <taxon>Prorocentraceae</taxon>
        <taxon>Prorocentrum</taxon>
    </lineage>
</organism>
<comment type="caution">
    <text evidence="2">The sequence shown here is derived from an EMBL/GenBank/DDBJ whole genome shotgun (WGS) entry which is preliminary data.</text>
</comment>
<feature type="transmembrane region" description="Helical" evidence="1">
    <location>
        <begin position="247"/>
        <end position="268"/>
    </location>
</feature>
<gene>
    <name evidence="2" type="ORF">PCOR1329_LOCUS44437</name>
</gene>
<reference evidence="2" key="1">
    <citation type="submission" date="2023-10" db="EMBL/GenBank/DDBJ databases">
        <authorList>
            <person name="Chen Y."/>
            <person name="Shah S."/>
            <person name="Dougan E. K."/>
            <person name="Thang M."/>
            <person name="Chan C."/>
        </authorList>
    </citation>
    <scope>NUCLEOTIDE SEQUENCE [LARGE SCALE GENOMIC DNA]</scope>
</reference>
<feature type="transmembrane region" description="Helical" evidence="1">
    <location>
        <begin position="210"/>
        <end position="235"/>
    </location>
</feature>
<protein>
    <submittedName>
        <fullName evidence="2">Uncharacterized protein</fullName>
    </submittedName>
</protein>
<feature type="transmembrane region" description="Helical" evidence="1">
    <location>
        <begin position="274"/>
        <end position="301"/>
    </location>
</feature>
<proteinExistence type="predicted"/>
<keyword evidence="3" id="KW-1185">Reference proteome</keyword>
<name>A0ABN9U1T1_9DINO</name>
<sequence>MSRAVTAGGKAWAAASARTLARRLRRERRAQLGKTRAAAMSYRLRGLRVALDAHRRLGDRLGGHFPTLGAASAAARLAGLDDAELQDTIDALETGNWCRHAPPPRASGMPPPPAAVRAAVLESTLKMMAFPLNAEADPFQPRLPVHVNAELAPGCQPQMRAATTTFLIYIMVTLLMFLLLESLLVIESPLVFERLLVWSLENSLPAENLMIFKLFLLATFLSRVVSDFLVIWIPLKWVYTTFVEIPLVFMMFLLLIENLLVFMMFLLIEGLLIFVSLLVFESLLVLEILVNSFLIESLLVLKLRLLYL</sequence>